<dbReference type="InterPro" id="IPR000477">
    <property type="entry name" value="RT_dom"/>
</dbReference>
<organism evidence="2">
    <name type="scientific">Amphimedon queenslandica</name>
    <name type="common">Sponge</name>
    <dbReference type="NCBI Taxonomy" id="400682"/>
    <lineage>
        <taxon>Eukaryota</taxon>
        <taxon>Metazoa</taxon>
        <taxon>Porifera</taxon>
        <taxon>Demospongiae</taxon>
        <taxon>Heteroscleromorpha</taxon>
        <taxon>Haplosclerida</taxon>
        <taxon>Niphatidae</taxon>
        <taxon>Amphimedon</taxon>
    </lineage>
</organism>
<dbReference type="AlphaFoldDB" id="A0A1X7TRB5"/>
<dbReference type="OMA" id="ATHDINY"/>
<dbReference type="STRING" id="400682.A0A1X7TRB5"/>
<dbReference type="PANTHER" id="PTHR33050">
    <property type="entry name" value="REVERSE TRANSCRIPTASE DOMAIN-CONTAINING PROTEIN"/>
    <property type="match status" value="1"/>
</dbReference>
<dbReference type="SUPFAM" id="SSF56672">
    <property type="entry name" value="DNA/RNA polymerases"/>
    <property type="match status" value="1"/>
</dbReference>
<dbReference type="Gene3D" id="3.10.10.10">
    <property type="entry name" value="HIV Type 1 Reverse Transcriptase, subunit A, domain 1"/>
    <property type="match status" value="1"/>
</dbReference>
<dbReference type="InterPro" id="IPR043128">
    <property type="entry name" value="Rev_trsase/Diguanyl_cyclase"/>
</dbReference>
<evidence type="ECO:0000313" key="2">
    <source>
        <dbReference type="EnsemblMetazoa" id="Aqu2.1.17443_001"/>
    </source>
</evidence>
<name>A0A1X7TRB5_AMPQE</name>
<dbReference type="PANTHER" id="PTHR33050:SF7">
    <property type="entry name" value="RIBONUCLEASE H"/>
    <property type="match status" value="1"/>
</dbReference>
<dbReference type="Pfam" id="PF00078">
    <property type="entry name" value="RVT_1"/>
    <property type="match status" value="1"/>
</dbReference>
<accession>A0A1X7TRB5</accession>
<dbReference type="OrthoDB" id="2371919at2759"/>
<reference evidence="2" key="1">
    <citation type="submission" date="2017-05" db="UniProtKB">
        <authorList>
            <consortium name="EnsemblMetazoa"/>
        </authorList>
    </citation>
    <scope>IDENTIFICATION</scope>
</reference>
<dbReference type="InParanoid" id="A0A1X7TRB5"/>
<dbReference type="InterPro" id="IPR052055">
    <property type="entry name" value="Hepadnavirus_pol/RT"/>
</dbReference>
<sequence length="385" mass="43508">NWQKLTKDRWVLNTVLGYKIEFISEPCQYQRPFPTQLNQDQQKLVSQEITEMISKGAVLEIQAPQEGSFFSTLFLVPNKDDGQRPVINLKNLNSFINAPHFTMEGIHTLKSLLRKGDWLEFPVFPIRKQSLPDYQFNCLPFSLASAPWVFTKTLKLIAALGQELGIQLAVYIDNILLMAETKEKASDHASGLIHLFQCPGFTINLEKTILQPSQCLEFLGFMVDTIKMKLSLPTQKKKDSGGVSTTIGDGACNMSRPLKVNWQNECHKPAPLFYRSLQIDLASALREGNQDYETTLALSPNSKEELIWWDTQMINWNGKMLLTTEPDLIIESDASTQGWGASHQGSSTGGPWSPQERECHTNCLELLAVTLVLKTLPKTRQECQY</sequence>
<dbReference type="EnsemblMetazoa" id="Aqu2.1.17443_001">
    <property type="protein sequence ID" value="Aqu2.1.17443_001"/>
    <property type="gene ID" value="Aqu2.1.17443"/>
</dbReference>
<evidence type="ECO:0000259" key="1">
    <source>
        <dbReference type="Pfam" id="PF00078"/>
    </source>
</evidence>
<dbReference type="Gene3D" id="3.30.70.270">
    <property type="match status" value="2"/>
</dbReference>
<dbReference type="eggNOG" id="KOG0017">
    <property type="taxonomic scope" value="Eukaryota"/>
</dbReference>
<dbReference type="InterPro" id="IPR043502">
    <property type="entry name" value="DNA/RNA_pol_sf"/>
</dbReference>
<feature type="domain" description="Reverse transcriptase" evidence="1">
    <location>
        <begin position="110"/>
        <end position="222"/>
    </location>
</feature>
<proteinExistence type="predicted"/>
<protein>
    <recommendedName>
        <fullName evidence="1">Reverse transcriptase domain-containing protein</fullName>
    </recommendedName>
</protein>